<dbReference type="PANTHER" id="PTHR21576:SF158">
    <property type="entry name" value="RIBOSOMAL RNA-PROCESSING PROTEIN 12-LIKE CONSERVED DOMAIN-CONTAINING PROTEIN"/>
    <property type="match status" value="1"/>
</dbReference>
<feature type="transmembrane region" description="Helical" evidence="5">
    <location>
        <begin position="358"/>
        <end position="379"/>
    </location>
</feature>
<evidence type="ECO:0000256" key="1">
    <source>
        <dbReference type="ARBA" id="ARBA00004141"/>
    </source>
</evidence>
<feature type="transmembrane region" description="Helical" evidence="5">
    <location>
        <begin position="142"/>
        <end position="161"/>
    </location>
</feature>
<dbReference type="InterPro" id="IPR036259">
    <property type="entry name" value="MFS_trans_sf"/>
</dbReference>
<dbReference type="GO" id="GO:0016020">
    <property type="term" value="C:membrane"/>
    <property type="evidence" value="ECO:0007669"/>
    <property type="project" value="UniProtKB-SubCell"/>
</dbReference>
<dbReference type="SUPFAM" id="SSF103473">
    <property type="entry name" value="MFS general substrate transporter"/>
    <property type="match status" value="1"/>
</dbReference>
<proteinExistence type="predicted"/>
<evidence type="ECO:0000313" key="8">
    <source>
        <dbReference type="Proteomes" id="UP000265703"/>
    </source>
</evidence>
<feature type="transmembrane region" description="Helical" evidence="5">
    <location>
        <begin position="12"/>
        <end position="32"/>
    </location>
</feature>
<dbReference type="Pfam" id="PF07690">
    <property type="entry name" value="MFS_1"/>
    <property type="match status" value="1"/>
</dbReference>
<keyword evidence="3 5" id="KW-1133">Transmembrane helix</keyword>
<evidence type="ECO:0000256" key="2">
    <source>
        <dbReference type="ARBA" id="ARBA00022692"/>
    </source>
</evidence>
<feature type="domain" description="Major facilitator superfamily (MFS) profile" evidence="6">
    <location>
        <begin position="272"/>
        <end position="419"/>
    </location>
</feature>
<reference evidence="7 8" key="1">
    <citation type="submission" date="2018-06" db="EMBL/GenBank/DDBJ databases">
        <title>Comparative genomics reveals the genomic features of Rhizophagus irregularis, R. cerebriforme, R. diaphanum and Gigaspora rosea, and their symbiotic lifestyle signature.</title>
        <authorList>
            <person name="Morin E."/>
            <person name="San Clemente H."/>
            <person name="Chen E.C.H."/>
            <person name="De La Providencia I."/>
            <person name="Hainaut M."/>
            <person name="Kuo A."/>
            <person name="Kohler A."/>
            <person name="Murat C."/>
            <person name="Tang N."/>
            <person name="Roy S."/>
            <person name="Loubradou J."/>
            <person name="Henrissat B."/>
            <person name="Grigoriev I.V."/>
            <person name="Corradi N."/>
            <person name="Roux C."/>
            <person name="Martin F.M."/>
        </authorList>
    </citation>
    <scope>NUCLEOTIDE SEQUENCE [LARGE SCALE GENOMIC DNA]</scope>
    <source>
        <strain evidence="7 8">DAOM 227022</strain>
    </source>
</reference>
<sequence>MISQNIKINLSYIGALIICTVSGTSYLFGAYSTELADKLEFNSVEINTIGSAANYGFYLSSPFFGHIADNYGSNRTCLVSSFVIFFSYLCVALTYNGLLPSPSFLICAFYLFFMGIASAAGLICSLATVVRNLEIRSARRGIALGAPLGFYGLSSFIFSRINIWFFRGNVEHFLVFLAIVTGLGQFIGSWFLNVVLPPPSVQREEIVAVARTTFEQATNLSSNNNCSIKNNNVNQPSERTSLLSEAVANHIALQHHEENDIGGWDLAQDNDARLLFFILFFIGGTGLMFINNVGTIIKTLYLSVHNNHPPISSDKQHHELQTLQNLHVSLFSMFSCFARLSVGFLSDITKNIFNIRRLWFIAISGLTLFAGQMVAGFGVKNLDVLWIASVFIGFGCGTMFGIAPTITSEWFGAARFGSN</sequence>
<dbReference type="GO" id="GO:0022857">
    <property type="term" value="F:transmembrane transporter activity"/>
    <property type="evidence" value="ECO:0007669"/>
    <property type="project" value="InterPro"/>
</dbReference>
<comment type="subcellular location">
    <subcellularLocation>
        <location evidence="1">Membrane</location>
        <topology evidence="1">Multi-pass membrane protein</topology>
    </subcellularLocation>
</comment>
<evidence type="ECO:0000256" key="4">
    <source>
        <dbReference type="ARBA" id="ARBA00023136"/>
    </source>
</evidence>
<feature type="transmembrane region" description="Helical" evidence="5">
    <location>
        <begin position="173"/>
        <end position="196"/>
    </location>
</feature>
<dbReference type="AlphaFoldDB" id="A0A397S454"/>
<dbReference type="InterPro" id="IPR020846">
    <property type="entry name" value="MFS_dom"/>
</dbReference>
<feature type="transmembrane region" description="Helical" evidence="5">
    <location>
        <begin position="77"/>
        <end position="97"/>
    </location>
</feature>
<gene>
    <name evidence="7" type="ORF">C1645_6180</name>
</gene>
<evidence type="ECO:0000313" key="7">
    <source>
        <dbReference type="EMBL" id="RIA80272.1"/>
    </source>
</evidence>
<dbReference type="Proteomes" id="UP000265703">
    <property type="component" value="Unassembled WGS sequence"/>
</dbReference>
<dbReference type="STRING" id="658196.A0A397S454"/>
<evidence type="ECO:0000256" key="3">
    <source>
        <dbReference type="ARBA" id="ARBA00022989"/>
    </source>
</evidence>
<name>A0A397S454_9GLOM</name>
<evidence type="ECO:0000256" key="5">
    <source>
        <dbReference type="SAM" id="Phobius"/>
    </source>
</evidence>
<feature type="transmembrane region" description="Helical" evidence="5">
    <location>
        <begin position="385"/>
        <end position="406"/>
    </location>
</feature>
<feature type="transmembrane region" description="Helical" evidence="5">
    <location>
        <begin position="44"/>
        <end position="65"/>
    </location>
</feature>
<comment type="caution">
    <text evidence="7">The sequence shown here is derived from an EMBL/GenBank/DDBJ whole genome shotgun (WGS) entry which is preliminary data.</text>
</comment>
<dbReference type="EMBL" id="QKYT01001004">
    <property type="protein sequence ID" value="RIA80272.1"/>
    <property type="molecule type" value="Genomic_DNA"/>
</dbReference>
<feature type="transmembrane region" description="Helical" evidence="5">
    <location>
        <begin position="274"/>
        <end position="297"/>
    </location>
</feature>
<dbReference type="InterPro" id="IPR011701">
    <property type="entry name" value="MFS"/>
</dbReference>
<dbReference type="PROSITE" id="PS50850">
    <property type="entry name" value="MFS"/>
    <property type="match status" value="1"/>
</dbReference>
<dbReference type="OrthoDB" id="410267at2759"/>
<dbReference type="PANTHER" id="PTHR21576">
    <property type="entry name" value="UNCHARACTERIZED NODULIN-LIKE PROTEIN"/>
    <property type="match status" value="1"/>
</dbReference>
<evidence type="ECO:0000259" key="6">
    <source>
        <dbReference type="PROSITE" id="PS50850"/>
    </source>
</evidence>
<keyword evidence="8" id="KW-1185">Reference proteome</keyword>
<dbReference type="Gene3D" id="1.20.1250.20">
    <property type="entry name" value="MFS general substrate transporter like domains"/>
    <property type="match status" value="2"/>
</dbReference>
<accession>A0A397S454</accession>
<feature type="transmembrane region" description="Helical" evidence="5">
    <location>
        <begin position="326"/>
        <end position="346"/>
    </location>
</feature>
<keyword evidence="2 5" id="KW-0812">Transmembrane</keyword>
<keyword evidence="4 5" id="KW-0472">Membrane</keyword>
<feature type="transmembrane region" description="Helical" evidence="5">
    <location>
        <begin position="103"/>
        <end position="130"/>
    </location>
</feature>
<protein>
    <submittedName>
        <fullName evidence="7">Major facilitator superfamily domain-containing protein</fullName>
    </submittedName>
</protein>
<organism evidence="7 8">
    <name type="scientific">Glomus cerebriforme</name>
    <dbReference type="NCBI Taxonomy" id="658196"/>
    <lineage>
        <taxon>Eukaryota</taxon>
        <taxon>Fungi</taxon>
        <taxon>Fungi incertae sedis</taxon>
        <taxon>Mucoromycota</taxon>
        <taxon>Glomeromycotina</taxon>
        <taxon>Glomeromycetes</taxon>
        <taxon>Glomerales</taxon>
        <taxon>Glomeraceae</taxon>
        <taxon>Glomus</taxon>
    </lineage>
</organism>